<dbReference type="AlphaFoldDB" id="A0A9N9TM89"/>
<gene>
    <name evidence="8" type="ORF">PHYEVI_LOCUS4388</name>
</gene>
<dbReference type="SUPFAM" id="SSF54060">
    <property type="entry name" value="His-Me finger endonucleases"/>
    <property type="match status" value="1"/>
</dbReference>
<protein>
    <recommendedName>
        <fullName evidence="7">DNA/RNA non-specific endonuclease/pyrophosphatase/phosphodiesterase domain-containing protein</fullName>
    </recommendedName>
</protein>
<dbReference type="GO" id="GO:0005743">
    <property type="term" value="C:mitochondrial inner membrane"/>
    <property type="evidence" value="ECO:0007669"/>
    <property type="project" value="TreeGrafter"/>
</dbReference>
<evidence type="ECO:0000256" key="1">
    <source>
        <dbReference type="ARBA" id="ARBA00010052"/>
    </source>
</evidence>
<dbReference type="SMART" id="SM00892">
    <property type="entry name" value="Endonuclease_NS"/>
    <property type="match status" value="1"/>
</dbReference>
<keyword evidence="5" id="KW-0479">Metal-binding</keyword>
<proteinExistence type="inferred from homology"/>
<dbReference type="Pfam" id="PF01223">
    <property type="entry name" value="Endonuclease_NS"/>
    <property type="match status" value="1"/>
</dbReference>
<dbReference type="OrthoDB" id="8194122at2759"/>
<feature type="binding site" evidence="5">
    <location>
        <position position="258"/>
    </location>
    <ligand>
        <name>Mg(2+)</name>
        <dbReference type="ChEBI" id="CHEBI:18420"/>
        <note>catalytic</note>
    </ligand>
</feature>
<keyword evidence="3" id="KW-0255">Endonuclease</keyword>
<dbReference type="PANTHER" id="PTHR13966:SF17">
    <property type="entry name" value="ENDONUCLEASE-RELATED"/>
    <property type="match status" value="1"/>
</dbReference>
<dbReference type="GO" id="GO:0006309">
    <property type="term" value="P:apoptotic DNA fragmentation"/>
    <property type="evidence" value="ECO:0007669"/>
    <property type="project" value="TreeGrafter"/>
</dbReference>
<comment type="similarity">
    <text evidence="1">Belongs to the DNA/RNA non-specific endonuclease family.</text>
</comment>
<dbReference type="InterPro" id="IPR044925">
    <property type="entry name" value="His-Me_finger_sf"/>
</dbReference>
<dbReference type="EMBL" id="OU900108">
    <property type="protein sequence ID" value="CAG9857995.1"/>
    <property type="molecule type" value="Genomic_DNA"/>
</dbReference>
<dbReference type="PANTHER" id="PTHR13966">
    <property type="entry name" value="ENDONUCLEASE RELATED"/>
    <property type="match status" value="1"/>
</dbReference>
<dbReference type="Gene3D" id="3.40.570.10">
    <property type="entry name" value="Extracellular Endonuclease, subunit A"/>
    <property type="match status" value="1"/>
</dbReference>
<evidence type="ECO:0000259" key="7">
    <source>
        <dbReference type="SMART" id="SM00892"/>
    </source>
</evidence>
<dbReference type="GO" id="GO:0004521">
    <property type="term" value="F:RNA endonuclease activity"/>
    <property type="evidence" value="ECO:0007669"/>
    <property type="project" value="TreeGrafter"/>
</dbReference>
<dbReference type="GO" id="GO:0005634">
    <property type="term" value="C:nucleus"/>
    <property type="evidence" value="ECO:0007669"/>
    <property type="project" value="TreeGrafter"/>
</dbReference>
<dbReference type="GO" id="GO:0003676">
    <property type="term" value="F:nucleic acid binding"/>
    <property type="evidence" value="ECO:0007669"/>
    <property type="project" value="InterPro"/>
</dbReference>
<feature type="active site" description="Proton acceptor" evidence="4">
    <location>
        <position position="228"/>
    </location>
</feature>
<sequence length="397" mass="44272">MLLAAGIIASCFVFCHAATQSGCTLTIQRNDAEKYVPVLLNNRSHVYNLTVPEQGEIRLRRGQGITFLCPEKNYLVPTHSNSTYATCLHGTKLSISRTEYDFSEILCHKPIRGEIQKTRESCGNGRGTITNIGYTVTPRYFKTLIKVCYDEARGANLYSQHIIHGEEVAYTSKFRERPGFSTAGLPKGVSANVAYKRAYQKSTFSSLLGSSGLAERYINKKSFLSRGHLAPDADFLFASSQLTSYFYINTCPQWQSINGGNWVKVESSVREAASKYGRRFTIITGTHGVLELPDSSGRPVEVYLVSRRKLPVPKFVWKIIYDDFSGKAIAIVSLNNPFVDSYEDAVLCNDICDRFGWGAKSFGDFSRGLIYCCDVNEFREVVDSVPDIVVNGILRSP</sequence>
<feature type="signal peptide" evidence="6">
    <location>
        <begin position="1"/>
        <end position="17"/>
    </location>
</feature>
<dbReference type="InterPro" id="IPR001604">
    <property type="entry name" value="Endo_G_ENPP1-like_dom"/>
</dbReference>
<keyword evidence="9" id="KW-1185">Reference proteome</keyword>
<dbReference type="GO" id="GO:0000014">
    <property type="term" value="F:single-stranded DNA endodeoxyribonuclease activity"/>
    <property type="evidence" value="ECO:0007669"/>
    <property type="project" value="TreeGrafter"/>
</dbReference>
<evidence type="ECO:0000256" key="4">
    <source>
        <dbReference type="PIRSR" id="PIRSR640255-1"/>
    </source>
</evidence>
<evidence type="ECO:0000256" key="6">
    <source>
        <dbReference type="SAM" id="SignalP"/>
    </source>
</evidence>
<feature type="domain" description="DNA/RNA non-specific endonuclease/pyrophosphatase/phosphodiesterase" evidence="7">
    <location>
        <begin position="141"/>
        <end position="378"/>
    </location>
</feature>
<reference evidence="8" key="1">
    <citation type="submission" date="2022-01" db="EMBL/GenBank/DDBJ databases">
        <authorList>
            <person name="King R."/>
        </authorList>
    </citation>
    <scope>NUCLEOTIDE SEQUENCE</scope>
</reference>
<accession>A0A9N9TM89</accession>
<keyword evidence="6" id="KW-0732">Signal</keyword>
<keyword evidence="2" id="KW-0540">Nuclease</keyword>
<evidence type="ECO:0000313" key="8">
    <source>
        <dbReference type="EMBL" id="CAG9857995.1"/>
    </source>
</evidence>
<dbReference type="InterPro" id="IPR044929">
    <property type="entry name" value="DNA/RNA_non-sp_Endonuclease_sf"/>
</dbReference>
<feature type="chain" id="PRO_5040507089" description="DNA/RNA non-specific endonuclease/pyrophosphatase/phosphodiesterase domain-containing protein" evidence="6">
    <location>
        <begin position="18"/>
        <end position="397"/>
    </location>
</feature>
<evidence type="ECO:0000256" key="2">
    <source>
        <dbReference type="ARBA" id="ARBA00022722"/>
    </source>
</evidence>
<dbReference type="InterPro" id="IPR040255">
    <property type="entry name" value="Non-specific_endonuclease"/>
</dbReference>
<evidence type="ECO:0000313" key="9">
    <source>
        <dbReference type="Proteomes" id="UP001153712"/>
    </source>
</evidence>
<organism evidence="8 9">
    <name type="scientific">Phyllotreta striolata</name>
    <name type="common">Striped flea beetle</name>
    <name type="synonym">Crioceris striolata</name>
    <dbReference type="NCBI Taxonomy" id="444603"/>
    <lineage>
        <taxon>Eukaryota</taxon>
        <taxon>Metazoa</taxon>
        <taxon>Ecdysozoa</taxon>
        <taxon>Arthropoda</taxon>
        <taxon>Hexapoda</taxon>
        <taxon>Insecta</taxon>
        <taxon>Pterygota</taxon>
        <taxon>Neoptera</taxon>
        <taxon>Endopterygota</taxon>
        <taxon>Coleoptera</taxon>
        <taxon>Polyphaga</taxon>
        <taxon>Cucujiformia</taxon>
        <taxon>Chrysomeloidea</taxon>
        <taxon>Chrysomelidae</taxon>
        <taxon>Galerucinae</taxon>
        <taxon>Alticini</taxon>
        <taxon>Phyllotreta</taxon>
    </lineage>
</organism>
<dbReference type="FunFam" id="3.40.570.10:FF:000007">
    <property type="entry name" value="Alkaline nuclease"/>
    <property type="match status" value="1"/>
</dbReference>
<evidence type="ECO:0000256" key="3">
    <source>
        <dbReference type="ARBA" id="ARBA00022759"/>
    </source>
</evidence>
<name>A0A9N9TM89_PHYSR</name>
<keyword evidence="3" id="KW-0378">Hydrolase</keyword>
<dbReference type="GO" id="GO:0046872">
    <property type="term" value="F:metal ion binding"/>
    <property type="evidence" value="ECO:0007669"/>
    <property type="project" value="UniProtKB-KW"/>
</dbReference>
<evidence type="ECO:0000256" key="5">
    <source>
        <dbReference type="PIRSR" id="PIRSR640255-2"/>
    </source>
</evidence>
<dbReference type="Proteomes" id="UP001153712">
    <property type="component" value="Chromosome 15"/>
</dbReference>